<dbReference type="AlphaFoldDB" id="B9RKX8"/>
<reference evidence="2" key="1">
    <citation type="journal article" date="2010" name="Nat. Biotechnol.">
        <title>Draft genome sequence of the oilseed species Ricinus communis.</title>
        <authorList>
            <person name="Chan A.P."/>
            <person name="Crabtree J."/>
            <person name="Zhao Q."/>
            <person name="Lorenzi H."/>
            <person name="Orvis J."/>
            <person name="Puiu D."/>
            <person name="Melake-Berhan A."/>
            <person name="Jones K.M."/>
            <person name="Redman J."/>
            <person name="Chen G."/>
            <person name="Cahoon E.B."/>
            <person name="Gedil M."/>
            <person name="Stanke M."/>
            <person name="Haas B.J."/>
            <person name="Wortman J.R."/>
            <person name="Fraser-Liggett C.M."/>
            <person name="Ravel J."/>
            <person name="Rabinowicz P.D."/>
        </authorList>
    </citation>
    <scope>NUCLEOTIDE SEQUENCE [LARGE SCALE GENOMIC DNA]</scope>
    <source>
        <strain evidence="2">cv. Hale</strain>
    </source>
</reference>
<protein>
    <submittedName>
        <fullName evidence="1">Uncharacterized protein</fullName>
    </submittedName>
</protein>
<dbReference type="Proteomes" id="UP000008311">
    <property type="component" value="Unassembled WGS sequence"/>
</dbReference>
<keyword evidence="2" id="KW-1185">Reference proteome</keyword>
<accession>B9RKX8</accession>
<proteinExistence type="predicted"/>
<dbReference type="EMBL" id="EQ973785">
    <property type="protein sequence ID" value="EEF47993.1"/>
    <property type="molecule type" value="Genomic_DNA"/>
</dbReference>
<organism evidence="1 2">
    <name type="scientific">Ricinus communis</name>
    <name type="common">Castor bean</name>
    <dbReference type="NCBI Taxonomy" id="3988"/>
    <lineage>
        <taxon>Eukaryota</taxon>
        <taxon>Viridiplantae</taxon>
        <taxon>Streptophyta</taxon>
        <taxon>Embryophyta</taxon>
        <taxon>Tracheophyta</taxon>
        <taxon>Spermatophyta</taxon>
        <taxon>Magnoliopsida</taxon>
        <taxon>eudicotyledons</taxon>
        <taxon>Gunneridae</taxon>
        <taxon>Pentapetalae</taxon>
        <taxon>rosids</taxon>
        <taxon>fabids</taxon>
        <taxon>Malpighiales</taxon>
        <taxon>Euphorbiaceae</taxon>
        <taxon>Acalyphoideae</taxon>
        <taxon>Acalypheae</taxon>
        <taxon>Ricinus</taxon>
    </lineage>
</organism>
<name>B9RKX8_RICCO</name>
<evidence type="ECO:0000313" key="2">
    <source>
        <dbReference type="Proteomes" id="UP000008311"/>
    </source>
</evidence>
<dbReference type="InParanoid" id="B9RKX8"/>
<evidence type="ECO:0000313" key="1">
    <source>
        <dbReference type="EMBL" id="EEF47993.1"/>
    </source>
</evidence>
<gene>
    <name evidence="1" type="ORF">RCOM_1564170</name>
</gene>
<sequence>MMKGQRKLSDKFGFLCQAMVALWHGDWGAWLLILFKANFHVCQSSFDCLESYYVV</sequence>